<dbReference type="Proteomes" id="UP000789405">
    <property type="component" value="Unassembled WGS sequence"/>
</dbReference>
<feature type="non-terminal residue" evidence="1">
    <location>
        <position position="1"/>
    </location>
</feature>
<name>A0A9N9NHS0_9GLOM</name>
<protein>
    <submittedName>
        <fullName evidence="1">2909_t:CDS:1</fullName>
    </submittedName>
</protein>
<keyword evidence="2" id="KW-1185">Reference proteome</keyword>
<reference evidence="1" key="1">
    <citation type="submission" date="2021-06" db="EMBL/GenBank/DDBJ databases">
        <authorList>
            <person name="Kallberg Y."/>
            <person name="Tangrot J."/>
            <person name="Rosling A."/>
        </authorList>
    </citation>
    <scope>NUCLEOTIDE SEQUENCE</scope>
    <source>
        <strain evidence="1">MA453B</strain>
    </source>
</reference>
<organism evidence="1 2">
    <name type="scientific">Dentiscutata erythropus</name>
    <dbReference type="NCBI Taxonomy" id="1348616"/>
    <lineage>
        <taxon>Eukaryota</taxon>
        <taxon>Fungi</taxon>
        <taxon>Fungi incertae sedis</taxon>
        <taxon>Mucoromycota</taxon>
        <taxon>Glomeromycotina</taxon>
        <taxon>Glomeromycetes</taxon>
        <taxon>Diversisporales</taxon>
        <taxon>Gigasporaceae</taxon>
        <taxon>Dentiscutata</taxon>
    </lineage>
</organism>
<dbReference type="AlphaFoldDB" id="A0A9N9NHS0"/>
<dbReference type="OrthoDB" id="2443549at2759"/>
<proteinExistence type="predicted"/>
<gene>
    <name evidence="1" type="ORF">DERYTH_LOCUS15397</name>
</gene>
<comment type="caution">
    <text evidence="1">The sequence shown here is derived from an EMBL/GenBank/DDBJ whole genome shotgun (WGS) entry which is preliminary data.</text>
</comment>
<evidence type="ECO:0000313" key="1">
    <source>
        <dbReference type="EMBL" id="CAG8734222.1"/>
    </source>
</evidence>
<accession>A0A9N9NHS0</accession>
<sequence length="68" mass="7922">DIESPETWWLGYKIPNHYLQKLALHILAITLHSASCNKEENIDANYVSDTENLDDLLQFSEETLDVRF</sequence>
<evidence type="ECO:0000313" key="2">
    <source>
        <dbReference type="Proteomes" id="UP000789405"/>
    </source>
</evidence>
<dbReference type="EMBL" id="CAJVPY010012453">
    <property type="protein sequence ID" value="CAG8734222.1"/>
    <property type="molecule type" value="Genomic_DNA"/>
</dbReference>